<comment type="caution">
    <text evidence="6">The sequence shown here is derived from an EMBL/GenBank/DDBJ whole genome shotgun (WGS) entry which is preliminary data.</text>
</comment>
<evidence type="ECO:0000259" key="5">
    <source>
        <dbReference type="Pfam" id="PF08281"/>
    </source>
</evidence>
<evidence type="ECO:0000256" key="3">
    <source>
        <dbReference type="ARBA" id="ARBA00023082"/>
    </source>
</evidence>
<dbReference type="EMBL" id="VDMP01000026">
    <property type="protein sequence ID" value="TNM37416.1"/>
    <property type="molecule type" value="Genomic_DNA"/>
</dbReference>
<dbReference type="Pfam" id="PF08281">
    <property type="entry name" value="Sigma70_r4_2"/>
    <property type="match status" value="1"/>
</dbReference>
<evidence type="ECO:0000256" key="1">
    <source>
        <dbReference type="ARBA" id="ARBA00010641"/>
    </source>
</evidence>
<keyword evidence="7" id="KW-1185">Reference proteome</keyword>
<dbReference type="AlphaFoldDB" id="A0A5C4VPH9"/>
<feature type="domain" description="RNA polymerase sigma factor 70 region 4 type 2" evidence="5">
    <location>
        <begin position="110"/>
        <end position="159"/>
    </location>
</feature>
<reference evidence="6 7" key="1">
    <citation type="journal article" date="2016" name="Int. J. Syst. Evol. Microbiol.">
        <title>Nocardioides albidus sp. nov., an actinobacterium isolated from garden soil.</title>
        <authorList>
            <person name="Singh H."/>
            <person name="Du J."/>
            <person name="Trinh H."/>
            <person name="Won K."/>
            <person name="Yang J.E."/>
            <person name="Yin C."/>
            <person name="Kook M."/>
            <person name="Yi T.H."/>
        </authorList>
    </citation>
    <scope>NUCLEOTIDE SEQUENCE [LARGE SCALE GENOMIC DNA]</scope>
    <source>
        <strain evidence="6 7">CCTCC AB 2015297</strain>
    </source>
</reference>
<evidence type="ECO:0000313" key="6">
    <source>
        <dbReference type="EMBL" id="TNM37416.1"/>
    </source>
</evidence>
<evidence type="ECO:0000256" key="4">
    <source>
        <dbReference type="ARBA" id="ARBA00023163"/>
    </source>
</evidence>
<dbReference type="GO" id="GO:0016987">
    <property type="term" value="F:sigma factor activity"/>
    <property type="evidence" value="ECO:0007669"/>
    <property type="project" value="UniProtKB-KW"/>
</dbReference>
<evidence type="ECO:0000256" key="2">
    <source>
        <dbReference type="ARBA" id="ARBA00023015"/>
    </source>
</evidence>
<protein>
    <submittedName>
        <fullName evidence="6">Sigma-70 family RNA polymerase sigma factor</fullName>
    </submittedName>
</protein>
<comment type="similarity">
    <text evidence="1">Belongs to the sigma-70 factor family. ECF subfamily.</text>
</comment>
<sequence>MAHFSFSTNGGFDEDSLGKLASQVKRRSSSLLNTAEVEDIMLRIVADAAFTASKPGSTQSVATIAFSYAKRTDYYARARAQAEDLRRGLAAKAKADYAEKPSPEDIEARVAVRAVLRKMPEHLAQVLWLCDGEGYTLAEAARILGIPKPTVQSRRATARIQFKAAWAA</sequence>
<keyword evidence="3" id="KW-0731">Sigma factor</keyword>
<dbReference type="GO" id="GO:0003677">
    <property type="term" value="F:DNA binding"/>
    <property type="evidence" value="ECO:0007669"/>
    <property type="project" value="InterPro"/>
</dbReference>
<gene>
    <name evidence="6" type="ORF">FHP29_16420</name>
</gene>
<name>A0A5C4VPH9_9ACTN</name>
<keyword evidence="4" id="KW-0804">Transcription</keyword>
<accession>A0A5C4VPH9</accession>
<dbReference type="GO" id="GO:0006352">
    <property type="term" value="P:DNA-templated transcription initiation"/>
    <property type="evidence" value="ECO:0007669"/>
    <property type="project" value="InterPro"/>
</dbReference>
<dbReference type="Gene3D" id="1.10.10.10">
    <property type="entry name" value="Winged helix-like DNA-binding domain superfamily/Winged helix DNA-binding domain"/>
    <property type="match status" value="1"/>
</dbReference>
<dbReference type="RefSeq" id="WP_139623957.1">
    <property type="nucleotide sequence ID" value="NZ_VDMP01000026.1"/>
</dbReference>
<dbReference type="OrthoDB" id="5518337at2"/>
<keyword evidence="2" id="KW-0805">Transcription regulation</keyword>
<evidence type="ECO:0000313" key="7">
    <source>
        <dbReference type="Proteomes" id="UP000313231"/>
    </source>
</evidence>
<dbReference type="InterPro" id="IPR013324">
    <property type="entry name" value="RNA_pol_sigma_r3/r4-like"/>
</dbReference>
<organism evidence="6 7">
    <name type="scientific">Nocardioides albidus</name>
    <dbReference type="NCBI Taxonomy" id="1517589"/>
    <lineage>
        <taxon>Bacteria</taxon>
        <taxon>Bacillati</taxon>
        <taxon>Actinomycetota</taxon>
        <taxon>Actinomycetes</taxon>
        <taxon>Propionibacteriales</taxon>
        <taxon>Nocardioidaceae</taxon>
        <taxon>Nocardioides</taxon>
    </lineage>
</organism>
<dbReference type="SUPFAM" id="SSF88659">
    <property type="entry name" value="Sigma3 and sigma4 domains of RNA polymerase sigma factors"/>
    <property type="match status" value="1"/>
</dbReference>
<dbReference type="InterPro" id="IPR036388">
    <property type="entry name" value="WH-like_DNA-bd_sf"/>
</dbReference>
<dbReference type="Proteomes" id="UP000313231">
    <property type="component" value="Unassembled WGS sequence"/>
</dbReference>
<dbReference type="InterPro" id="IPR013249">
    <property type="entry name" value="RNA_pol_sigma70_r4_t2"/>
</dbReference>
<proteinExistence type="inferred from homology"/>